<dbReference type="Proteomes" id="UP001501771">
    <property type="component" value="Unassembled WGS sequence"/>
</dbReference>
<evidence type="ECO:0008006" key="3">
    <source>
        <dbReference type="Google" id="ProtNLM"/>
    </source>
</evidence>
<sequence>MTTGSGVVAFGVPPEVAFDYLADPRNRPAWQSSLSRVEAVTGEPRIGQRWVDVTRPGLRPSMETTELDRPHRWAEIGRWRGVRAALALTFVAAEPGCEVVFEFTVEGDGTFRPLGAVLTRVAVPAVRADLRRAAGILAS</sequence>
<name>A0ABN2Z9C7_9ACTN</name>
<dbReference type="InterPro" id="IPR023393">
    <property type="entry name" value="START-like_dom_sf"/>
</dbReference>
<dbReference type="RefSeq" id="WP_344147652.1">
    <property type="nucleotide sequence ID" value="NZ_BAAAQR010000001.1"/>
</dbReference>
<dbReference type="Gene3D" id="3.30.530.20">
    <property type="match status" value="1"/>
</dbReference>
<evidence type="ECO:0000313" key="1">
    <source>
        <dbReference type="EMBL" id="GAA2138801.1"/>
    </source>
</evidence>
<reference evidence="2" key="1">
    <citation type="journal article" date="2019" name="Int. J. Syst. Evol. Microbiol.">
        <title>The Global Catalogue of Microorganisms (GCM) 10K type strain sequencing project: providing services to taxonomists for standard genome sequencing and annotation.</title>
        <authorList>
            <consortium name="The Broad Institute Genomics Platform"/>
            <consortium name="The Broad Institute Genome Sequencing Center for Infectious Disease"/>
            <person name="Wu L."/>
            <person name="Ma J."/>
        </authorList>
    </citation>
    <scope>NUCLEOTIDE SEQUENCE [LARGE SCALE GENOMIC DNA]</scope>
    <source>
        <strain evidence="2">JCM 16022</strain>
    </source>
</reference>
<dbReference type="SUPFAM" id="SSF55961">
    <property type="entry name" value="Bet v1-like"/>
    <property type="match status" value="1"/>
</dbReference>
<evidence type="ECO:0000313" key="2">
    <source>
        <dbReference type="Proteomes" id="UP001501771"/>
    </source>
</evidence>
<protein>
    <recommendedName>
        <fullName evidence="3">SRPBCC family protein</fullName>
    </recommendedName>
</protein>
<organism evidence="1 2">
    <name type="scientific">Nocardioides koreensis</name>
    <dbReference type="NCBI Taxonomy" id="433651"/>
    <lineage>
        <taxon>Bacteria</taxon>
        <taxon>Bacillati</taxon>
        <taxon>Actinomycetota</taxon>
        <taxon>Actinomycetes</taxon>
        <taxon>Propionibacteriales</taxon>
        <taxon>Nocardioidaceae</taxon>
        <taxon>Nocardioides</taxon>
    </lineage>
</organism>
<dbReference type="EMBL" id="BAAAQR010000001">
    <property type="protein sequence ID" value="GAA2138801.1"/>
    <property type="molecule type" value="Genomic_DNA"/>
</dbReference>
<proteinExistence type="predicted"/>
<dbReference type="InterPro" id="IPR019587">
    <property type="entry name" value="Polyketide_cyclase/dehydratase"/>
</dbReference>
<accession>A0ABN2Z9C7</accession>
<comment type="caution">
    <text evidence="1">The sequence shown here is derived from an EMBL/GenBank/DDBJ whole genome shotgun (WGS) entry which is preliminary data.</text>
</comment>
<gene>
    <name evidence="1" type="ORF">GCM10009844_07100</name>
</gene>
<dbReference type="Pfam" id="PF10604">
    <property type="entry name" value="Polyketide_cyc2"/>
    <property type="match status" value="1"/>
</dbReference>
<keyword evidence="2" id="KW-1185">Reference proteome</keyword>